<protein>
    <recommendedName>
        <fullName evidence="3">Sel1 repeat family protein</fullName>
    </recommendedName>
</protein>
<dbReference type="Proteomes" id="UP000266206">
    <property type="component" value="Unassembled WGS sequence"/>
</dbReference>
<organism evidence="1 2">
    <name type="scientific">Neopusillimonas maritima</name>
    <dbReference type="NCBI Taxonomy" id="2026239"/>
    <lineage>
        <taxon>Bacteria</taxon>
        <taxon>Pseudomonadati</taxon>
        <taxon>Pseudomonadota</taxon>
        <taxon>Betaproteobacteria</taxon>
        <taxon>Burkholderiales</taxon>
        <taxon>Alcaligenaceae</taxon>
        <taxon>Neopusillimonas</taxon>
    </lineage>
</organism>
<proteinExistence type="predicted"/>
<dbReference type="SMART" id="SM00671">
    <property type="entry name" value="SEL1"/>
    <property type="match status" value="3"/>
</dbReference>
<dbReference type="InterPro" id="IPR011990">
    <property type="entry name" value="TPR-like_helical_dom_sf"/>
</dbReference>
<evidence type="ECO:0000313" key="1">
    <source>
        <dbReference type="EMBL" id="RIY41050.1"/>
    </source>
</evidence>
<dbReference type="EMBL" id="NQYH01000005">
    <property type="protein sequence ID" value="RIY41050.1"/>
    <property type="molecule type" value="Genomic_DNA"/>
</dbReference>
<evidence type="ECO:0008006" key="3">
    <source>
        <dbReference type="Google" id="ProtNLM"/>
    </source>
</evidence>
<gene>
    <name evidence="1" type="ORF">CJP73_07840</name>
</gene>
<evidence type="ECO:0000313" key="2">
    <source>
        <dbReference type="Proteomes" id="UP000266206"/>
    </source>
</evidence>
<accession>A0A3A1YW31</accession>
<reference evidence="1 2" key="1">
    <citation type="submission" date="2017-08" db="EMBL/GenBank/DDBJ databases">
        <title>Pusillimonas indicus sp. nov., a member of the family Alcaligenaceae isolated from surface seawater.</title>
        <authorList>
            <person name="Li J."/>
        </authorList>
    </citation>
    <scope>NUCLEOTIDE SEQUENCE [LARGE SCALE GENOMIC DNA]</scope>
    <source>
        <strain evidence="1 2">L52-1-41</strain>
    </source>
</reference>
<dbReference type="Pfam" id="PF08238">
    <property type="entry name" value="Sel1"/>
    <property type="match status" value="3"/>
</dbReference>
<dbReference type="AlphaFoldDB" id="A0A3A1YW31"/>
<dbReference type="InterPro" id="IPR006597">
    <property type="entry name" value="Sel1-like"/>
</dbReference>
<dbReference type="PANTHER" id="PTHR11102">
    <property type="entry name" value="SEL-1-LIKE PROTEIN"/>
    <property type="match status" value="1"/>
</dbReference>
<dbReference type="Gene3D" id="1.25.40.10">
    <property type="entry name" value="Tetratricopeptide repeat domain"/>
    <property type="match status" value="1"/>
</dbReference>
<dbReference type="InterPro" id="IPR050767">
    <property type="entry name" value="Sel1_AlgK"/>
</dbReference>
<dbReference type="SUPFAM" id="SSF81901">
    <property type="entry name" value="HCP-like"/>
    <property type="match status" value="1"/>
</dbReference>
<name>A0A3A1YW31_9BURK</name>
<dbReference type="PANTHER" id="PTHR11102:SF160">
    <property type="entry name" value="ERAD-ASSOCIATED E3 UBIQUITIN-PROTEIN LIGASE COMPONENT HRD3"/>
    <property type="match status" value="1"/>
</dbReference>
<comment type="caution">
    <text evidence="1">The sequence shown here is derived from an EMBL/GenBank/DDBJ whole genome shotgun (WGS) entry which is preliminary data.</text>
</comment>
<sequence length="153" mass="17130">MIAANDGDVEAELKLGRQYEITYMDAENALKWYTIAANKGHSDAQWYLGNLYESGKLGREMPVEAFKWYLKSAQAGNPKGISSVADHYFIGAGIPRNYLESYAWYSVEAVIGITKNLAREIMDELEEKLGPDHIIRAQNRAVELLNSIENQGG</sequence>